<gene>
    <name evidence="3" type="primary">thpR</name>
    <name evidence="3" type="ORF">J0A66_02025</name>
</gene>
<dbReference type="Proteomes" id="UP000664654">
    <property type="component" value="Unassembled WGS sequence"/>
</dbReference>
<dbReference type="Gene3D" id="3.90.1140.10">
    <property type="entry name" value="Cyclic phosphodiesterase"/>
    <property type="match status" value="1"/>
</dbReference>
<dbReference type="EC" id="3.1.4.58" evidence="2"/>
<reference evidence="3" key="1">
    <citation type="submission" date="2021-03" db="EMBL/GenBank/DDBJ databases">
        <title>novel species isolated from a fishpond in China.</title>
        <authorList>
            <person name="Lu H."/>
            <person name="Cai Z."/>
        </authorList>
    </citation>
    <scope>NUCLEOTIDE SEQUENCE</scope>
    <source>
        <strain evidence="3">JCM 30855</strain>
    </source>
</reference>
<dbReference type="RefSeq" id="WP_206572093.1">
    <property type="nucleotide sequence ID" value="NZ_JAFKCV010000001.1"/>
</dbReference>
<dbReference type="AlphaFoldDB" id="A0A939DKI5"/>
<evidence type="ECO:0000256" key="1">
    <source>
        <dbReference type="ARBA" id="ARBA00022801"/>
    </source>
</evidence>
<dbReference type="SUPFAM" id="SSF55144">
    <property type="entry name" value="LigT-like"/>
    <property type="match status" value="1"/>
</dbReference>
<name>A0A939DKI5_9ALTE</name>
<feature type="active site" description="Proton acceptor" evidence="2">
    <location>
        <position position="120"/>
    </location>
</feature>
<proteinExistence type="inferred from homology"/>
<dbReference type="GO" id="GO:0008664">
    <property type="term" value="F:RNA 2',3'-cyclic 3'-phosphodiesterase activity"/>
    <property type="evidence" value="ECO:0007669"/>
    <property type="project" value="UniProtKB-EC"/>
</dbReference>
<dbReference type="PANTHER" id="PTHR35561">
    <property type="entry name" value="RNA 2',3'-CYCLIC PHOSPHODIESTERASE"/>
    <property type="match status" value="1"/>
</dbReference>
<dbReference type="InterPro" id="IPR009097">
    <property type="entry name" value="Cyclic_Pdiesterase"/>
</dbReference>
<evidence type="ECO:0000313" key="4">
    <source>
        <dbReference type="Proteomes" id="UP000664654"/>
    </source>
</evidence>
<evidence type="ECO:0000256" key="2">
    <source>
        <dbReference type="HAMAP-Rule" id="MF_01940"/>
    </source>
</evidence>
<dbReference type="PANTHER" id="PTHR35561:SF1">
    <property type="entry name" value="RNA 2',3'-CYCLIC PHOSPHODIESTERASE"/>
    <property type="match status" value="1"/>
</dbReference>
<organism evidence="3 4">
    <name type="scientific">Bowmanella dokdonensis</name>
    <dbReference type="NCBI Taxonomy" id="751969"/>
    <lineage>
        <taxon>Bacteria</taxon>
        <taxon>Pseudomonadati</taxon>
        <taxon>Pseudomonadota</taxon>
        <taxon>Gammaproteobacteria</taxon>
        <taxon>Alteromonadales</taxon>
        <taxon>Alteromonadaceae</taxon>
        <taxon>Bowmanella</taxon>
    </lineage>
</organism>
<dbReference type="HAMAP" id="MF_01940">
    <property type="entry name" value="RNA_CPDase"/>
    <property type="match status" value="1"/>
</dbReference>
<feature type="active site" description="Proton donor" evidence="2">
    <location>
        <position position="38"/>
    </location>
</feature>
<feature type="short sequence motif" description="HXTX 1" evidence="2">
    <location>
        <begin position="38"/>
        <end position="41"/>
    </location>
</feature>
<dbReference type="EMBL" id="JAFKCV010000001">
    <property type="protein sequence ID" value="MBN7823992.1"/>
    <property type="molecule type" value="Genomic_DNA"/>
</dbReference>
<accession>A0A939DKI5</accession>
<protein>
    <recommendedName>
        <fullName evidence="2">RNA 2',3'-cyclic phosphodiesterase</fullName>
        <shortName evidence="2">RNA 2',3'-CPDase</shortName>
        <ecNumber evidence="2">3.1.4.58</ecNumber>
    </recommendedName>
</protein>
<dbReference type="InterPro" id="IPR004175">
    <property type="entry name" value="RNA_CPDase"/>
</dbReference>
<dbReference type="Pfam" id="PF13563">
    <property type="entry name" value="2_5_RNA_ligase2"/>
    <property type="match status" value="1"/>
</dbReference>
<dbReference type="GO" id="GO:0004113">
    <property type="term" value="F:2',3'-cyclic-nucleotide 3'-phosphodiesterase activity"/>
    <property type="evidence" value="ECO:0007669"/>
    <property type="project" value="InterPro"/>
</dbReference>
<comment type="caution">
    <text evidence="3">The sequence shown here is derived from an EMBL/GenBank/DDBJ whole genome shotgun (WGS) entry which is preliminary data.</text>
</comment>
<comment type="function">
    <text evidence="2">Hydrolyzes RNA 2',3'-cyclic phosphodiester to an RNA 2'-phosphomonoester.</text>
</comment>
<comment type="similarity">
    <text evidence="2">Belongs to the 2H phosphoesterase superfamily. ThpR family.</text>
</comment>
<keyword evidence="1 2" id="KW-0378">Hydrolase</keyword>
<comment type="catalytic activity">
    <reaction evidence="2">
        <text>a 3'-end 2',3'-cyclophospho-ribonucleotide-RNA + H2O = a 3'-end 2'-phospho-ribonucleotide-RNA + H(+)</text>
        <dbReference type="Rhea" id="RHEA:11828"/>
        <dbReference type="Rhea" id="RHEA-COMP:10464"/>
        <dbReference type="Rhea" id="RHEA-COMP:17353"/>
        <dbReference type="ChEBI" id="CHEBI:15377"/>
        <dbReference type="ChEBI" id="CHEBI:15378"/>
        <dbReference type="ChEBI" id="CHEBI:83064"/>
        <dbReference type="ChEBI" id="CHEBI:173113"/>
        <dbReference type="EC" id="3.1.4.58"/>
    </reaction>
</comment>
<dbReference type="NCBIfam" id="TIGR02258">
    <property type="entry name" value="2_5_ligase"/>
    <property type="match status" value="1"/>
</dbReference>
<keyword evidence="4" id="KW-1185">Reference proteome</keyword>
<sequence>MRCFFGLELEPNDKLAIDRWRSVSLPPLDNPVSADNLHITLAFLGQVEVARIEALAEAASKVRASEFSLLVDQLGYWSKPKTLWIGPTLVAPALEDLAGKLGQLASRFGLPRDSRPYIPHISLFRKQSDNPPAALMPPAFELEFRRFCLFESLSTKTGVRYRVLECWPLVSEMSIRDRLRKGRI</sequence>
<comment type="caution">
    <text evidence="2">Lacks conserved residue(s) required for the propagation of feature annotation.</text>
</comment>
<evidence type="ECO:0000313" key="3">
    <source>
        <dbReference type="EMBL" id="MBN7823992.1"/>
    </source>
</evidence>